<dbReference type="PANTHER" id="PTHR30002:SF4">
    <property type="entry name" value="EPOXYQUEUOSINE REDUCTASE"/>
    <property type="match status" value="1"/>
</dbReference>
<gene>
    <name evidence="9 12" type="primary">queG</name>
    <name evidence="12" type="ORF">C6C11_08125</name>
</gene>
<feature type="binding site" evidence="9">
    <location>
        <position position="99"/>
    </location>
    <ligand>
        <name>cob(II)alamin</name>
        <dbReference type="ChEBI" id="CHEBI:16304"/>
    </ligand>
</feature>
<dbReference type="InterPro" id="IPR017900">
    <property type="entry name" value="4Fe4S_Fe_S_CS"/>
</dbReference>
<comment type="similarity">
    <text evidence="9">Belongs to the QueG family.</text>
</comment>
<feature type="binding site" evidence="9">
    <location>
        <position position="287"/>
    </location>
    <ligand>
        <name>[4Fe-4S] cluster</name>
        <dbReference type="ChEBI" id="CHEBI:49883"/>
        <label>2</label>
    </ligand>
</feature>
<name>A0ABD7G9I1_AERHY</name>
<reference evidence="13" key="2">
    <citation type="submission" date="2018-02" db="EMBL/GenBank/DDBJ databases">
        <title>Phenotypic characterization and whole genome analysis of multidrug-resistant, extended-spectrum beta-lactamase-producing bacteria isolated from dogs in Germany.</title>
        <authorList>
            <person name="Williamson C."/>
        </authorList>
    </citation>
    <scope>NUCLEOTIDE SEQUENCE [LARGE SCALE GENOMIC DNA]</scope>
    <source>
        <strain evidence="13">AFG_SD03_1510_Ahy_093</strain>
    </source>
</reference>
<dbReference type="Pfam" id="PF13484">
    <property type="entry name" value="Fer4_16"/>
    <property type="match status" value="1"/>
</dbReference>
<keyword evidence="7 9" id="KW-0408">Iron</keyword>
<comment type="subcellular location">
    <subcellularLocation>
        <location evidence="9">Cytoplasm</location>
    </subcellularLocation>
</comment>
<dbReference type="NCBIfam" id="TIGR00276">
    <property type="entry name" value="tRNA epoxyqueuosine(34) reductase QueG"/>
    <property type="match status" value="1"/>
</dbReference>
<dbReference type="GO" id="GO:0046872">
    <property type="term" value="F:metal ion binding"/>
    <property type="evidence" value="ECO:0007669"/>
    <property type="project" value="UniProtKB-KW"/>
</dbReference>
<keyword evidence="5 9" id="KW-0671">Queuosine biosynthesis</keyword>
<feature type="binding site" evidence="9">
    <location>
        <position position="200"/>
    </location>
    <ligand>
        <name>cob(II)alamin</name>
        <dbReference type="ChEBI" id="CHEBI:16304"/>
    </ligand>
</feature>
<keyword evidence="9" id="KW-0170">Cobalt</keyword>
<keyword evidence="9" id="KW-0846">Cobalamin</keyword>
<feature type="binding site" evidence="9">
    <location>
        <position position="231"/>
    </location>
    <ligand>
        <name>[4Fe-4S] cluster</name>
        <dbReference type="ChEBI" id="CHEBI:49883"/>
        <label>1</label>
    </ligand>
</feature>
<dbReference type="PROSITE" id="PS00198">
    <property type="entry name" value="4FE4S_FER_1"/>
    <property type="match status" value="1"/>
</dbReference>
<dbReference type="InterPro" id="IPR013542">
    <property type="entry name" value="QueG_DUF1730"/>
</dbReference>
<feature type="binding site" evidence="9">
    <location>
        <position position="257"/>
    </location>
    <ligand>
        <name>[4Fe-4S] cluster</name>
        <dbReference type="ChEBI" id="CHEBI:49883"/>
        <label>2</label>
    </ligand>
</feature>
<feature type="binding site" evidence="9">
    <location>
        <position position="291"/>
    </location>
    <ligand>
        <name>[4Fe-4S] cluster</name>
        <dbReference type="ChEBI" id="CHEBI:49883"/>
        <label>1</label>
    </ligand>
</feature>
<feature type="binding site" evidence="9">
    <location>
        <position position="259"/>
    </location>
    <ligand>
        <name>cob(II)alamin</name>
        <dbReference type="ChEBI" id="CHEBI:16304"/>
    </ligand>
</feature>
<evidence type="ECO:0000256" key="8">
    <source>
        <dbReference type="ARBA" id="ARBA00023014"/>
    </source>
</evidence>
<keyword evidence="4 9" id="KW-0479">Metal-binding</keyword>
<dbReference type="GO" id="GO:0005737">
    <property type="term" value="C:cytoplasm"/>
    <property type="evidence" value="ECO:0007669"/>
    <property type="project" value="UniProtKB-SubCell"/>
</dbReference>
<feature type="region of interest" description="Disordered" evidence="10">
    <location>
        <begin position="1"/>
        <end position="39"/>
    </location>
</feature>
<dbReference type="GO" id="GO:0008616">
    <property type="term" value="P:tRNA queuosine(34) biosynthetic process"/>
    <property type="evidence" value="ECO:0007669"/>
    <property type="project" value="UniProtKB-UniRule"/>
</dbReference>
<feature type="domain" description="4Fe-4S ferredoxin-type" evidence="11">
    <location>
        <begin position="222"/>
        <end position="251"/>
    </location>
</feature>
<feature type="binding site" evidence="9">
    <location>
        <position position="211"/>
    </location>
    <ligand>
        <name>cob(II)alamin</name>
        <dbReference type="ChEBI" id="CHEBI:16304"/>
    </ligand>
</feature>
<dbReference type="GO" id="GO:0031419">
    <property type="term" value="F:cobalamin binding"/>
    <property type="evidence" value="ECO:0007669"/>
    <property type="project" value="UniProtKB-KW"/>
</dbReference>
<dbReference type="AlphaFoldDB" id="A0ABD7G9I1"/>
<comment type="caution">
    <text evidence="12">The sequence shown here is derived from an EMBL/GenBank/DDBJ whole genome shotgun (WGS) entry which is preliminary data.</text>
</comment>
<evidence type="ECO:0000256" key="1">
    <source>
        <dbReference type="ARBA" id="ARBA00022485"/>
    </source>
</evidence>
<comment type="pathway">
    <text evidence="9">tRNA modification; tRNA-queuosine biosynthesis.</text>
</comment>
<comment type="caution">
    <text evidence="9">Lacks conserved residue(s) required for the propagation of feature annotation.</text>
</comment>
<dbReference type="Pfam" id="PF08331">
    <property type="entry name" value="QueG_DUF1730"/>
    <property type="match status" value="1"/>
</dbReference>
<dbReference type="Proteomes" id="UP000253075">
    <property type="component" value="Unassembled WGS sequence"/>
</dbReference>
<dbReference type="Gene3D" id="3.30.70.20">
    <property type="match status" value="1"/>
</dbReference>
<dbReference type="EMBL" id="PUTQ01000009">
    <property type="protein sequence ID" value="RCF50547.1"/>
    <property type="molecule type" value="Genomic_DNA"/>
</dbReference>
<comment type="cofactor">
    <cofactor evidence="9">
        <name>cob(II)alamin</name>
        <dbReference type="ChEBI" id="CHEBI:16304"/>
    </cofactor>
</comment>
<comment type="function">
    <text evidence="9">Catalyzes the conversion of epoxyqueuosine (oQ) to queuosine (Q), which is a hypermodified base found in the wobble positions of tRNA(Asp), tRNA(Asn), tRNA(His) and tRNA(Tyr).</text>
</comment>
<keyword evidence="2 9" id="KW-0963">Cytoplasm</keyword>
<evidence type="ECO:0000256" key="5">
    <source>
        <dbReference type="ARBA" id="ARBA00022785"/>
    </source>
</evidence>
<dbReference type="GO" id="GO:0052693">
    <property type="term" value="F:epoxyqueuosine reductase activity"/>
    <property type="evidence" value="ECO:0007669"/>
    <property type="project" value="UniProtKB-UniRule"/>
</dbReference>
<keyword evidence="6 9" id="KW-0560">Oxidoreductase</keyword>
<reference evidence="12 13" key="1">
    <citation type="journal article" date="2018" name="PLoS ONE">
        <title>Phenotypic characterization and whole genome analysis of extended-spectrum beta-lactamase-producing bacteria isolated from dogs in Germany.</title>
        <authorList>
            <person name="Boehmer T."/>
            <person name="Vogler A.J."/>
            <person name="Thomas A."/>
            <person name="Sauer S."/>
            <person name="Hergenroether M."/>
            <person name="Straubinger R.K."/>
            <person name="Birdsell D."/>
            <person name="Keim P."/>
            <person name="Sahl J.W."/>
            <person name="Williamson C.H."/>
            <person name="Riehm J.M."/>
        </authorList>
    </citation>
    <scope>NUCLEOTIDE SEQUENCE [LARGE SCALE GENOMIC DNA]</scope>
    <source>
        <strain evidence="12 13">AFG_SD03_1510_Ahy_093</strain>
    </source>
</reference>
<dbReference type="SUPFAM" id="SSF54862">
    <property type="entry name" value="4Fe-4S ferredoxins"/>
    <property type="match status" value="1"/>
</dbReference>
<evidence type="ECO:0000256" key="6">
    <source>
        <dbReference type="ARBA" id="ARBA00023002"/>
    </source>
</evidence>
<evidence type="ECO:0000313" key="13">
    <source>
        <dbReference type="Proteomes" id="UP000253075"/>
    </source>
</evidence>
<dbReference type="PANTHER" id="PTHR30002">
    <property type="entry name" value="EPOXYQUEUOSINE REDUCTASE"/>
    <property type="match status" value="1"/>
</dbReference>
<dbReference type="InterPro" id="IPR017896">
    <property type="entry name" value="4Fe4S_Fe-S-bd"/>
</dbReference>
<sequence>MTATAMPVGQPWQQDPRDAIQHDSTPPSRSAPGQADGPMTTTELHQLAQDIKLWASELGFDQAGITDTDLTLEEPRLQAWLDAGHHGSMDYMARHGMMRARPHELLPGTLRVLSVRMNYLPFEAGFAATLRDPTLGYISRYALGRDYHKLLRNRLKQLGERIEQRCEALGWRPFVDSAPILERPLAAKAGLGWVGKHSLLLNESAGSFFFLGELLLSLPLPLDAPVEKEQCGKCVACINICPTGAIIAPYVVDGRRCISYLTIENDGPIPEEFRPLMGNRIYGCDDCQLICPWNRYANASPEPDFSPRPNLHRPPLLTLWGWSESEFLKHTEGSPIRRIGYQRWRRNLAVALGNGPASPQVMTALQQALTAAEPMVAEHIEWALATLVQRQQDDNKKTRLLIRCIEKGLPDHA</sequence>
<feature type="binding site" evidence="9">
    <location>
        <position position="241"/>
    </location>
    <ligand>
        <name>[4Fe-4S] cluster</name>
        <dbReference type="ChEBI" id="CHEBI:49883"/>
        <label>2</label>
    </ligand>
</feature>
<organism evidence="12 13">
    <name type="scientific">Aeromonas hydrophila</name>
    <dbReference type="NCBI Taxonomy" id="644"/>
    <lineage>
        <taxon>Bacteria</taxon>
        <taxon>Pseudomonadati</taxon>
        <taxon>Pseudomonadota</taxon>
        <taxon>Gammaproteobacteria</taxon>
        <taxon>Aeromonadales</taxon>
        <taxon>Aeromonadaceae</taxon>
        <taxon>Aeromonas</taxon>
    </lineage>
</organism>
<comment type="subunit">
    <text evidence="9">Monomer.</text>
</comment>
<evidence type="ECO:0000256" key="10">
    <source>
        <dbReference type="SAM" id="MobiDB-lite"/>
    </source>
</evidence>
<dbReference type="FunFam" id="3.30.70.20:FF:000017">
    <property type="entry name" value="Epoxyqueuosine reductase"/>
    <property type="match status" value="1"/>
</dbReference>
<keyword evidence="1 9" id="KW-0004">4Fe-4S</keyword>
<keyword evidence="8 9" id="KW-0411">Iron-sulfur</keyword>
<comment type="cofactor">
    <cofactor evidence="9">
        <name>[4Fe-4S] cluster</name>
        <dbReference type="ChEBI" id="CHEBI:49883"/>
    </cofactor>
    <text evidence="9">Binds 2 [4Fe-4S] clusters per monomer.</text>
</comment>
<evidence type="ECO:0000256" key="7">
    <source>
        <dbReference type="ARBA" id="ARBA00023004"/>
    </source>
</evidence>
<feature type="binding site" evidence="9">
    <location>
        <position position="284"/>
    </location>
    <ligand>
        <name>[4Fe-4S] cluster</name>
        <dbReference type="ChEBI" id="CHEBI:49883"/>
        <label>2</label>
    </ligand>
</feature>
<feature type="active site" description="Proton donor" evidence="9">
    <location>
        <position position="176"/>
    </location>
</feature>
<dbReference type="GO" id="GO:0051539">
    <property type="term" value="F:4 iron, 4 sulfur cluster binding"/>
    <property type="evidence" value="ECO:0007669"/>
    <property type="project" value="UniProtKB-KW"/>
</dbReference>
<comment type="catalytic activity">
    <reaction evidence="9">
        <text>epoxyqueuosine(34) in tRNA + AH2 = queuosine(34) in tRNA + A + H2O</text>
        <dbReference type="Rhea" id="RHEA:32159"/>
        <dbReference type="Rhea" id="RHEA-COMP:18571"/>
        <dbReference type="Rhea" id="RHEA-COMP:18582"/>
        <dbReference type="ChEBI" id="CHEBI:13193"/>
        <dbReference type="ChEBI" id="CHEBI:15377"/>
        <dbReference type="ChEBI" id="CHEBI:17499"/>
        <dbReference type="ChEBI" id="CHEBI:194431"/>
        <dbReference type="ChEBI" id="CHEBI:194443"/>
        <dbReference type="EC" id="1.17.99.6"/>
    </reaction>
</comment>
<evidence type="ECO:0000256" key="3">
    <source>
        <dbReference type="ARBA" id="ARBA00022694"/>
    </source>
</evidence>
<evidence type="ECO:0000313" key="12">
    <source>
        <dbReference type="EMBL" id="RCF50547.1"/>
    </source>
</evidence>
<evidence type="ECO:0000256" key="4">
    <source>
        <dbReference type="ARBA" id="ARBA00022723"/>
    </source>
</evidence>
<feature type="binding site" evidence="9">
    <location>
        <position position="234"/>
    </location>
    <ligand>
        <name>[4Fe-4S] cluster</name>
        <dbReference type="ChEBI" id="CHEBI:49883"/>
        <label>1</label>
    </ligand>
</feature>
<dbReference type="EC" id="1.17.99.6" evidence="9"/>
<evidence type="ECO:0000256" key="9">
    <source>
        <dbReference type="HAMAP-Rule" id="MF_00916"/>
    </source>
</evidence>
<dbReference type="PROSITE" id="PS51379">
    <property type="entry name" value="4FE4S_FER_2"/>
    <property type="match status" value="1"/>
</dbReference>
<protein>
    <recommendedName>
        <fullName evidence="9">Epoxyqueuosine reductase</fullName>
        <ecNumber evidence="9">1.17.99.6</ecNumber>
    </recommendedName>
    <alternativeName>
        <fullName evidence="9">Queuosine biosynthesis protein QueG</fullName>
    </alternativeName>
</protein>
<evidence type="ECO:0000256" key="2">
    <source>
        <dbReference type="ARBA" id="ARBA00022490"/>
    </source>
</evidence>
<keyword evidence="3 9" id="KW-0819">tRNA processing</keyword>
<proteinExistence type="inferred from homology"/>
<accession>A0ABD7G9I1</accession>
<dbReference type="HAMAP" id="MF_00916">
    <property type="entry name" value="QueG"/>
    <property type="match status" value="1"/>
</dbReference>
<evidence type="ECO:0000259" key="11">
    <source>
        <dbReference type="PROSITE" id="PS51379"/>
    </source>
</evidence>
<feature type="binding site" evidence="9">
    <location>
        <position position="176"/>
    </location>
    <ligand>
        <name>cob(II)alamin</name>
        <dbReference type="ChEBI" id="CHEBI:16304"/>
    </ligand>
</feature>
<dbReference type="InterPro" id="IPR004453">
    <property type="entry name" value="QueG"/>
</dbReference>
<feature type="binding site" evidence="9">
    <location>
        <begin position="284"/>
        <end position="285"/>
    </location>
    <ligand>
        <name>cob(II)alamin</name>
        <dbReference type="ChEBI" id="CHEBI:16304"/>
    </ligand>
</feature>
<feature type="binding site" evidence="9">
    <location>
        <position position="237"/>
    </location>
    <ligand>
        <name>[4Fe-4S] cluster</name>
        <dbReference type="ChEBI" id="CHEBI:49883"/>
        <label>1</label>
    </ligand>
</feature>